<gene>
    <name evidence="1" type="ordered locus">ACMV_11800</name>
</gene>
<sequence>MKKTIIASVAAAALLGVSGTALAGMGIPDMPAQPITAQTPPGVIGQAYPSFTGPSQPVVNAPFAHKVVGNSGNE</sequence>
<evidence type="ECO:0000313" key="1">
    <source>
        <dbReference type="EMBL" id="BAJ80527.1"/>
    </source>
</evidence>
<reference evidence="1 2" key="1">
    <citation type="submission" date="2010-12" db="EMBL/GenBank/DDBJ databases">
        <title>Whole genome sequence of Acidiphilium multivorum AIU301.</title>
        <authorList>
            <person name="Narita-Yamada S."/>
            <person name="Nakamura S."/>
            <person name="Ito N."/>
            <person name="Takarada H."/>
            <person name="Katano Y."/>
            <person name="Nakazawa H."/>
            <person name="Hosoyama A."/>
            <person name="Yamada R."/>
            <person name="Fujita N."/>
        </authorList>
    </citation>
    <scope>NUCLEOTIDE SEQUENCE [LARGE SCALE GENOMIC DNA]</scope>
    <source>
        <strain evidence="2">DSM 11245 / JCM 8867 / AIU301</strain>
    </source>
</reference>
<dbReference type="AlphaFoldDB" id="F0IXB7"/>
<name>F0IXB7_ACIMA</name>
<proteinExistence type="predicted"/>
<dbReference type="HOGENOM" id="CLU_2679271_0_0_5"/>
<dbReference type="RefSeq" id="WP_013639841.1">
    <property type="nucleotide sequence ID" value="NC_015186.1"/>
</dbReference>
<protein>
    <submittedName>
        <fullName evidence="1">Uncharacterized protein</fullName>
    </submittedName>
</protein>
<evidence type="ECO:0000313" key="2">
    <source>
        <dbReference type="Proteomes" id="UP000007100"/>
    </source>
</evidence>
<organism evidence="1 2">
    <name type="scientific">Acidiphilium multivorum (strain DSM 11245 / JCM 8867 / NBRC 100883 / AIU 301)</name>
    <dbReference type="NCBI Taxonomy" id="926570"/>
    <lineage>
        <taxon>Bacteria</taxon>
        <taxon>Pseudomonadati</taxon>
        <taxon>Pseudomonadota</taxon>
        <taxon>Alphaproteobacteria</taxon>
        <taxon>Acetobacterales</taxon>
        <taxon>Acidocellaceae</taxon>
        <taxon>Acidiphilium</taxon>
    </lineage>
</organism>
<accession>F0IXB7</accession>
<dbReference type="EMBL" id="AP012035">
    <property type="protein sequence ID" value="BAJ80527.1"/>
    <property type="molecule type" value="Genomic_DNA"/>
</dbReference>
<keyword evidence="2" id="KW-1185">Reference proteome</keyword>
<dbReference type="KEGG" id="amv:ACMV_11800"/>
<dbReference type="Proteomes" id="UP000007100">
    <property type="component" value="Chromosome"/>
</dbReference>